<dbReference type="Proteomes" id="UP000314294">
    <property type="component" value="Unassembled WGS sequence"/>
</dbReference>
<gene>
    <name evidence="4" type="primary">TKFC_1</name>
    <name evidence="4" type="ORF">EYF80_067981</name>
</gene>
<comment type="catalytic activity">
    <reaction evidence="1">
        <text>D-glyceraldehyde + ATP = D-glyceraldehyde 3-phosphate + ADP + H(+)</text>
        <dbReference type="Rhea" id="RHEA:13941"/>
        <dbReference type="ChEBI" id="CHEBI:15378"/>
        <dbReference type="ChEBI" id="CHEBI:17378"/>
        <dbReference type="ChEBI" id="CHEBI:30616"/>
        <dbReference type="ChEBI" id="CHEBI:59776"/>
        <dbReference type="ChEBI" id="CHEBI:456216"/>
        <dbReference type="EC" id="2.7.1.28"/>
    </reaction>
</comment>
<dbReference type="PANTHER" id="PTHR28629">
    <property type="entry name" value="TRIOKINASE/FMN CYCLASE"/>
    <property type="match status" value="1"/>
</dbReference>
<comment type="caution">
    <text evidence="4">The sequence shown here is derived from an EMBL/GenBank/DDBJ whole genome shotgun (WGS) entry which is preliminary data.</text>
</comment>
<accession>A0A4Z2DZF4</accession>
<dbReference type="Pfam" id="PF02733">
    <property type="entry name" value="Dak1"/>
    <property type="match status" value="1"/>
</dbReference>
<dbReference type="Gene3D" id="3.30.1180.20">
    <property type="entry name" value="Dihydroxyacetone kinase, domain 2"/>
    <property type="match status" value="1"/>
</dbReference>
<dbReference type="SUPFAM" id="SSF82549">
    <property type="entry name" value="DAK1/DegV-like"/>
    <property type="match status" value="1"/>
</dbReference>
<dbReference type="GO" id="GO:0050354">
    <property type="term" value="F:triokinase activity"/>
    <property type="evidence" value="ECO:0007669"/>
    <property type="project" value="UniProtKB-EC"/>
</dbReference>
<keyword evidence="4" id="KW-0418">Kinase</keyword>
<dbReference type="InterPro" id="IPR050861">
    <property type="entry name" value="Dihydroxyacetone_Kinase"/>
</dbReference>
<dbReference type="GO" id="GO:0004371">
    <property type="term" value="F:glycerone kinase activity"/>
    <property type="evidence" value="ECO:0007669"/>
    <property type="project" value="UniProtKB-EC"/>
</dbReference>
<dbReference type="AlphaFoldDB" id="A0A4Z2DZF4"/>
<name>A0A4Z2DZF4_9TELE</name>
<dbReference type="PANTHER" id="PTHR28629:SF4">
    <property type="entry name" value="TRIOKINASE_FMN CYCLASE"/>
    <property type="match status" value="1"/>
</dbReference>
<evidence type="ECO:0000313" key="4">
    <source>
        <dbReference type="EMBL" id="TNN21906.1"/>
    </source>
</evidence>
<organism evidence="4 5">
    <name type="scientific">Liparis tanakae</name>
    <name type="common">Tanaka's snailfish</name>
    <dbReference type="NCBI Taxonomy" id="230148"/>
    <lineage>
        <taxon>Eukaryota</taxon>
        <taxon>Metazoa</taxon>
        <taxon>Chordata</taxon>
        <taxon>Craniata</taxon>
        <taxon>Vertebrata</taxon>
        <taxon>Euteleostomi</taxon>
        <taxon>Actinopterygii</taxon>
        <taxon>Neopterygii</taxon>
        <taxon>Teleostei</taxon>
        <taxon>Neoteleostei</taxon>
        <taxon>Acanthomorphata</taxon>
        <taxon>Eupercaria</taxon>
        <taxon>Perciformes</taxon>
        <taxon>Cottioidei</taxon>
        <taxon>Cottales</taxon>
        <taxon>Liparidae</taxon>
        <taxon>Liparis</taxon>
    </lineage>
</organism>
<keyword evidence="5" id="KW-1185">Reference proteome</keyword>
<protein>
    <submittedName>
        <fullName evidence="4">Triokinase/FMN cyclase</fullName>
    </submittedName>
</protein>
<keyword evidence="4" id="KW-0808">Transferase</keyword>
<comment type="catalytic activity">
    <reaction evidence="2">
        <text>dihydroxyacetone + ATP = dihydroxyacetone phosphate + ADP + H(+)</text>
        <dbReference type="Rhea" id="RHEA:15773"/>
        <dbReference type="ChEBI" id="CHEBI:15378"/>
        <dbReference type="ChEBI" id="CHEBI:16016"/>
        <dbReference type="ChEBI" id="CHEBI:30616"/>
        <dbReference type="ChEBI" id="CHEBI:57642"/>
        <dbReference type="ChEBI" id="CHEBI:456216"/>
        <dbReference type="EC" id="2.7.1.29"/>
    </reaction>
</comment>
<dbReference type="PROSITE" id="PS51481">
    <property type="entry name" value="DHAK"/>
    <property type="match status" value="1"/>
</dbReference>
<dbReference type="InterPro" id="IPR004006">
    <property type="entry name" value="DhaK_dom"/>
</dbReference>
<dbReference type="GO" id="GO:0005829">
    <property type="term" value="C:cytosol"/>
    <property type="evidence" value="ECO:0007669"/>
    <property type="project" value="TreeGrafter"/>
</dbReference>
<dbReference type="GO" id="GO:0019563">
    <property type="term" value="P:glycerol catabolic process"/>
    <property type="evidence" value="ECO:0007669"/>
    <property type="project" value="TreeGrafter"/>
</dbReference>
<evidence type="ECO:0000313" key="5">
    <source>
        <dbReference type="Proteomes" id="UP000314294"/>
    </source>
</evidence>
<evidence type="ECO:0000259" key="3">
    <source>
        <dbReference type="PROSITE" id="PS51481"/>
    </source>
</evidence>
<reference evidence="4 5" key="1">
    <citation type="submission" date="2019-03" db="EMBL/GenBank/DDBJ databases">
        <title>First draft genome of Liparis tanakae, snailfish: a comprehensive survey of snailfish specific genes.</title>
        <authorList>
            <person name="Kim W."/>
            <person name="Song I."/>
            <person name="Jeong J.-H."/>
            <person name="Kim D."/>
            <person name="Kim S."/>
            <person name="Ryu S."/>
            <person name="Song J.Y."/>
            <person name="Lee S.K."/>
        </authorList>
    </citation>
    <scope>NUCLEOTIDE SEQUENCE [LARGE SCALE GENOMIC DNA]</scope>
    <source>
        <tissue evidence="4">Muscle</tissue>
    </source>
</reference>
<dbReference type="OrthoDB" id="1724672at2759"/>
<evidence type="ECO:0000256" key="1">
    <source>
        <dbReference type="ARBA" id="ARBA00047974"/>
    </source>
</evidence>
<dbReference type="EMBL" id="SRLO01025249">
    <property type="protein sequence ID" value="TNN21906.1"/>
    <property type="molecule type" value="Genomic_DNA"/>
</dbReference>
<evidence type="ECO:0000256" key="2">
    <source>
        <dbReference type="ARBA" id="ARBA00048898"/>
    </source>
</evidence>
<feature type="domain" description="DhaK" evidence="3">
    <location>
        <begin position="1"/>
        <end position="82"/>
    </location>
</feature>
<sequence length="82" mass="8762">MKSPEVASADEVVKTVIDHMTHPDSQSQLPLKPGDAVVVCVNNLGALSCLEVAVVTKAAIACLGNRKRTVCRPGGRRARRRL</sequence>
<proteinExistence type="predicted"/>